<gene>
    <name evidence="1" type="ORF">METZ01_LOCUS511548</name>
</gene>
<name>A0A383EQ43_9ZZZZ</name>
<evidence type="ECO:0000313" key="1">
    <source>
        <dbReference type="EMBL" id="SVE58694.1"/>
    </source>
</evidence>
<protein>
    <submittedName>
        <fullName evidence="1">Uncharacterized protein</fullName>
    </submittedName>
</protein>
<accession>A0A383EQ43</accession>
<reference evidence="1" key="1">
    <citation type="submission" date="2018-05" db="EMBL/GenBank/DDBJ databases">
        <authorList>
            <person name="Lanie J.A."/>
            <person name="Ng W.-L."/>
            <person name="Kazmierczak K.M."/>
            <person name="Andrzejewski T.M."/>
            <person name="Davidsen T.M."/>
            <person name="Wayne K.J."/>
            <person name="Tettelin H."/>
            <person name="Glass J.I."/>
            <person name="Rusch D."/>
            <person name="Podicherti R."/>
            <person name="Tsui H.-C.T."/>
            <person name="Winkler M.E."/>
        </authorList>
    </citation>
    <scope>NUCLEOTIDE SEQUENCE</scope>
</reference>
<dbReference type="AlphaFoldDB" id="A0A383EQ43"/>
<proteinExistence type="predicted"/>
<organism evidence="1">
    <name type="scientific">marine metagenome</name>
    <dbReference type="NCBI Taxonomy" id="408172"/>
    <lineage>
        <taxon>unclassified sequences</taxon>
        <taxon>metagenomes</taxon>
        <taxon>ecological metagenomes</taxon>
    </lineage>
</organism>
<sequence length="86" mass="10374">MKLNKYIYAKLEEKQIRFLEGIAVTEDDIDDWIADWYNDTFKALGCHNEKKDEPRGPPMWLCGPRWYDRRKRMIKEAEAASYEKDE</sequence>
<dbReference type="EMBL" id="UINC01227698">
    <property type="protein sequence ID" value="SVE58694.1"/>
    <property type="molecule type" value="Genomic_DNA"/>
</dbReference>